<dbReference type="EMBL" id="JACIEI010000007">
    <property type="protein sequence ID" value="MBB3994624.1"/>
    <property type="molecule type" value="Genomic_DNA"/>
</dbReference>
<gene>
    <name evidence="10" type="ORF">GGR95_002272</name>
</gene>
<dbReference type="SUPFAM" id="SSF46689">
    <property type="entry name" value="Homeodomain-like"/>
    <property type="match status" value="1"/>
</dbReference>
<dbReference type="Pfam" id="PF14532">
    <property type="entry name" value="Sigma54_activ_2"/>
    <property type="match status" value="1"/>
</dbReference>
<dbReference type="GO" id="GO:0043565">
    <property type="term" value="F:sequence-specific DNA binding"/>
    <property type="evidence" value="ECO:0007669"/>
    <property type="project" value="InterPro"/>
</dbReference>
<evidence type="ECO:0000256" key="1">
    <source>
        <dbReference type="ARBA" id="ARBA00022553"/>
    </source>
</evidence>
<keyword evidence="2" id="KW-0547">Nucleotide-binding</keyword>
<dbReference type="GO" id="GO:0005524">
    <property type="term" value="F:ATP binding"/>
    <property type="evidence" value="ECO:0007669"/>
    <property type="project" value="UniProtKB-KW"/>
</dbReference>
<sequence>MTTMVLLVDDDAAVREALCQTLELAALTCIAVGSFVVAVDHITPEFDGVIISDIRMPGRDGFHLLAHARGVDPDLPVILLTGEGDIPMAVRAMGEGAFDFLEKPCAAKDLLAVVDRALKTRALVLENRELRQLVESGDPAARMIFGVSDMAQTLRAQVRRVAQAQGDVLVMGAQGSGVSKVAEVIHLSSLRSKRPFIKRAGHDLDAAALAAALAEGEGGSLFIDEIAMLPAQSQLALIEALDGAPTTRLIAGSTRDLASQLEAGRFNADLYYRLRVMPVRIPALSERPEDIPAMFSRYVAQAAEQSGQQVPEITPQVEAALMARDWPGNARALMTEAMRFVMGIDDLIRPTPLQVDAGLGLVAHLAQVEQSLIQSALRRAGGQATEAAAALKLPRKTFYDKCTRYGIKPEEYRN</sequence>
<dbReference type="RefSeq" id="WP_184565827.1">
    <property type="nucleotide sequence ID" value="NZ_JACIEI010000007.1"/>
</dbReference>
<dbReference type="PRINTS" id="PR01590">
    <property type="entry name" value="HTHFIS"/>
</dbReference>
<dbReference type="Pfam" id="PF25601">
    <property type="entry name" value="AAA_lid_14"/>
    <property type="match status" value="1"/>
</dbReference>
<evidence type="ECO:0000313" key="11">
    <source>
        <dbReference type="Proteomes" id="UP000530268"/>
    </source>
</evidence>
<feature type="modified residue" description="4-aspartylphosphate" evidence="7">
    <location>
        <position position="53"/>
    </location>
</feature>
<dbReference type="Pfam" id="PF00072">
    <property type="entry name" value="Response_reg"/>
    <property type="match status" value="1"/>
</dbReference>
<dbReference type="InterPro" id="IPR011006">
    <property type="entry name" value="CheY-like_superfamily"/>
</dbReference>
<proteinExistence type="predicted"/>
<evidence type="ECO:0000256" key="7">
    <source>
        <dbReference type="PROSITE-ProRule" id="PRU00169"/>
    </source>
</evidence>
<keyword evidence="4" id="KW-0902">Two-component regulatory system</keyword>
<dbReference type="PROSITE" id="PS50045">
    <property type="entry name" value="SIGMA54_INTERACT_4"/>
    <property type="match status" value="1"/>
</dbReference>
<dbReference type="SUPFAM" id="SSF52540">
    <property type="entry name" value="P-loop containing nucleoside triphosphate hydrolases"/>
    <property type="match status" value="1"/>
</dbReference>
<evidence type="ECO:0000259" key="8">
    <source>
        <dbReference type="PROSITE" id="PS50045"/>
    </source>
</evidence>
<reference evidence="10 11" key="1">
    <citation type="submission" date="2020-08" db="EMBL/GenBank/DDBJ databases">
        <title>Genomic Encyclopedia of Type Strains, Phase IV (KMG-IV): sequencing the most valuable type-strain genomes for metagenomic binning, comparative biology and taxonomic classification.</title>
        <authorList>
            <person name="Goeker M."/>
        </authorList>
    </citation>
    <scope>NUCLEOTIDE SEQUENCE [LARGE SCALE GENOMIC DNA]</scope>
    <source>
        <strain evidence="10 11">DSM 102234</strain>
    </source>
</reference>
<dbReference type="Gene3D" id="1.10.10.60">
    <property type="entry name" value="Homeodomain-like"/>
    <property type="match status" value="1"/>
</dbReference>
<evidence type="ECO:0000256" key="4">
    <source>
        <dbReference type="ARBA" id="ARBA00023012"/>
    </source>
</evidence>
<dbReference type="SUPFAM" id="SSF52172">
    <property type="entry name" value="CheY-like"/>
    <property type="match status" value="1"/>
</dbReference>
<dbReference type="InterPro" id="IPR027417">
    <property type="entry name" value="P-loop_NTPase"/>
</dbReference>
<evidence type="ECO:0000313" key="10">
    <source>
        <dbReference type="EMBL" id="MBB3994624.1"/>
    </source>
</evidence>
<dbReference type="GO" id="GO:0000160">
    <property type="term" value="P:phosphorelay signal transduction system"/>
    <property type="evidence" value="ECO:0007669"/>
    <property type="project" value="UniProtKB-KW"/>
</dbReference>
<feature type="domain" description="Response regulatory" evidence="9">
    <location>
        <begin position="4"/>
        <end position="118"/>
    </location>
</feature>
<dbReference type="Proteomes" id="UP000530268">
    <property type="component" value="Unassembled WGS sequence"/>
</dbReference>
<dbReference type="Pfam" id="PF02954">
    <property type="entry name" value="HTH_8"/>
    <property type="match status" value="1"/>
</dbReference>
<name>A0A7W6H2B6_9RHOB</name>
<dbReference type="FunFam" id="3.40.50.2300:FF:000018">
    <property type="entry name" value="DNA-binding transcriptional regulator NtrC"/>
    <property type="match status" value="1"/>
</dbReference>
<dbReference type="InterPro" id="IPR002078">
    <property type="entry name" value="Sigma_54_int"/>
</dbReference>
<keyword evidence="11" id="KW-1185">Reference proteome</keyword>
<dbReference type="Gene3D" id="3.40.50.300">
    <property type="entry name" value="P-loop containing nucleotide triphosphate hydrolases"/>
    <property type="match status" value="1"/>
</dbReference>
<protein>
    <submittedName>
        <fullName evidence="10">Two-component system C4-dicarboxylate transport response regulator DctD</fullName>
    </submittedName>
</protein>
<feature type="domain" description="Sigma-54 factor interaction" evidence="8">
    <location>
        <begin position="144"/>
        <end position="342"/>
    </location>
</feature>
<evidence type="ECO:0000256" key="3">
    <source>
        <dbReference type="ARBA" id="ARBA00022840"/>
    </source>
</evidence>
<dbReference type="InterPro" id="IPR001789">
    <property type="entry name" value="Sig_transdc_resp-reg_receiver"/>
</dbReference>
<dbReference type="PROSITE" id="PS50110">
    <property type="entry name" value="RESPONSE_REGULATORY"/>
    <property type="match status" value="1"/>
</dbReference>
<dbReference type="InterPro" id="IPR002197">
    <property type="entry name" value="HTH_Fis"/>
</dbReference>
<accession>A0A7W6H2B6</accession>
<dbReference type="InterPro" id="IPR058031">
    <property type="entry name" value="AAA_lid_NorR"/>
</dbReference>
<dbReference type="AlphaFoldDB" id="A0A7W6H2B6"/>
<evidence type="ECO:0000256" key="2">
    <source>
        <dbReference type="ARBA" id="ARBA00022741"/>
    </source>
</evidence>
<evidence type="ECO:0000256" key="6">
    <source>
        <dbReference type="ARBA" id="ARBA00023163"/>
    </source>
</evidence>
<comment type="caution">
    <text evidence="10">The sequence shown here is derived from an EMBL/GenBank/DDBJ whole genome shotgun (WGS) entry which is preliminary data.</text>
</comment>
<keyword evidence="5" id="KW-0805">Transcription regulation</keyword>
<dbReference type="InterPro" id="IPR009057">
    <property type="entry name" value="Homeodomain-like_sf"/>
</dbReference>
<evidence type="ECO:0000256" key="5">
    <source>
        <dbReference type="ARBA" id="ARBA00023015"/>
    </source>
</evidence>
<keyword evidence="1 7" id="KW-0597">Phosphoprotein</keyword>
<dbReference type="Gene3D" id="1.10.8.60">
    <property type="match status" value="1"/>
</dbReference>
<keyword evidence="6" id="KW-0804">Transcription</keyword>
<organism evidence="10 11">
    <name type="scientific">Sulfitobacter undariae</name>
    <dbReference type="NCBI Taxonomy" id="1563671"/>
    <lineage>
        <taxon>Bacteria</taxon>
        <taxon>Pseudomonadati</taxon>
        <taxon>Pseudomonadota</taxon>
        <taxon>Alphaproteobacteria</taxon>
        <taxon>Rhodobacterales</taxon>
        <taxon>Roseobacteraceae</taxon>
        <taxon>Sulfitobacter</taxon>
    </lineage>
</organism>
<evidence type="ECO:0000259" key="9">
    <source>
        <dbReference type="PROSITE" id="PS50110"/>
    </source>
</evidence>
<dbReference type="GO" id="GO:0006355">
    <property type="term" value="P:regulation of DNA-templated transcription"/>
    <property type="evidence" value="ECO:0007669"/>
    <property type="project" value="InterPro"/>
</dbReference>
<dbReference type="PANTHER" id="PTHR32071:SF57">
    <property type="entry name" value="C4-DICARBOXYLATE TRANSPORT TRANSCRIPTIONAL REGULATORY PROTEIN DCTD"/>
    <property type="match status" value="1"/>
</dbReference>
<keyword evidence="3" id="KW-0067">ATP-binding</keyword>
<dbReference type="PANTHER" id="PTHR32071">
    <property type="entry name" value="TRANSCRIPTIONAL REGULATORY PROTEIN"/>
    <property type="match status" value="1"/>
</dbReference>
<dbReference type="CDD" id="cd17549">
    <property type="entry name" value="REC_DctD-like"/>
    <property type="match status" value="1"/>
</dbReference>
<dbReference type="SMART" id="SM00448">
    <property type="entry name" value="REC"/>
    <property type="match status" value="1"/>
</dbReference>
<dbReference type="Gene3D" id="3.40.50.2300">
    <property type="match status" value="1"/>
</dbReference>